<organism evidence="1 2">
    <name type="scientific">Pristionchus mayeri</name>
    <dbReference type="NCBI Taxonomy" id="1317129"/>
    <lineage>
        <taxon>Eukaryota</taxon>
        <taxon>Metazoa</taxon>
        <taxon>Ecdysozoa</taxon>
        <taxon>Nematoda</taxon>
        <taxon>Chromadorea</taxon>
        <taxon>Rhabditida</taxon>
        <taxon>Rhabditina</taxon>
        <taxon>Diplogasteromorpha</taxon>
        <taxon>Diplogasteroidea</taxon>
        <taxon>Neodiplogasteridae</taxon>
        <taxon>Pristionchus</taxon>
    </lineage>
</organism>
<evidence type="ECO:0000313" key="1">
    <source>
        <dbReference type="EMBL" id="GMR51985.1"/>
    </source>
</evidence>
<protein>
    <submittedName>
        <fullName evidence="1">Uncharacterized protein</fullName>
    </submittedName>
</protein>
<dbReference type="EMBL" id="BTRK01000005">
    <property type="protein sequence ID" value="GMR51985.1"/>
    <property type="molecule type" value="Genomic_DNA"/>
</dbReference>
<accession>A0AAN5CX98</accession>
<dbReference type="Proteomes" id="UP001328107">
    <property type="component" value="Unassembled WGS sequence"/>
</dbReference>
<feature type="non-terminal residue" evidence="1">
    <location>
        <position position="150"/>
    </location>
</feature>
<proteinExistence type="predicted"/>
<keyword evidence="2" id="KW-1185">Reference proteome</keyword>
<feature type="non-terminal residue" evidence="1">
    <location>
        <position position="1"/>
    </location>
</feature>
<reference evidence="2" key="1">
    <citation type="submission" date="2022-10" db="EMBL/GenBank/DDBJ databases">
        <title>Genome assembly of Pristionchus species.</title>
        <authorList>
            <person name="Yoshida K."/>
            <person name="Sommer R.J."/>
        </authorList>
    </citation>
    <scope>NUCLEOTIDE SEQUENCE [LARGE SCALE GENOMIC DNA]</scope>
    <source>
        <strain evidence="2">RS5460</strain>
    </source>
</reference>
<dbReference type="AlphaFoldDB" id="A0AAN5CX98"/>
<gene>
    <name evidence="1" type="ORF">PMAYCL1PPCAC_22180</name>
</gene>
<sequence length="150" mass="16791">PQRLRPRGRQVRRLAVVGLGLAVQGSIRLSLLPQSAHPQVVHWLLPPLHPSHLSTTGQQELPNRIPPARSNLHICLQLHEQRNRTHRKLSSLHAGGPVPIAPSSSTVNDARPHQLLQGIAQIRAGRSSQEAVSWWWEKQRRRSMPIPVST</sequence>
<comment type="caution">
    <text evidence="1">The sequence shown here is derived from an EMBL/GenBank/DDBJ whole genome shotgun (WGS) entry which is preliminary data.</text>
</comment>
<evidence type="ECO:0000313" key="2">
    <source>
        <dbReference type="Proteomes" id="UP001328107"/>
    </source>
</evidence>
<name>A0AAN5CX98_9BILA</name>